<feature type="compositionally biased region" description="Low complexity" evidence="1">
    <location>
        <begin position="70"/>
        <end position="81"/>
    </location>
</feature>
<protein>
    <submittedName>
        <fullName evidence="2">Uncharacterized protein</fullName>
    </submittedName>
</protein>
<proteinExistence type="predicted"/>
<keyword evidence="3" id="KW-1185">Reference proteome</keyword>
<sequence length="114" mass="12350">MHAGRAVTINQLGKLYGAAFMKAASGQTDVNIFRNTGTHTCNPGVFPDWMFAPAETTNRPFDADRQVQQETPHSSTTPEPTIASCSASYRCVYTAVNVVRLILCVLSLACLTLL</sequence>
<name>A0ABQ9GW02_9NEOP</name>
<organism evidence="2 3">
    <name type="scientific">Dryococelus australis</name>
    <dbReference type="NCBI Taxonomy" id="614101"/>
    <lineage>
        <taxon>Eukaryota</taxon>
        <taxon>Metazoa</taxon>
        <taxon>Ecdysozoa</taxon>
        <taxon>Arthropoda</taxon>
        <taxon>Hexapoda</taxon>
        <taxon>Insecta</taxon>
        <taxon>Pterygota</taxon>
        <taxon>Neoptera</taxon>
        <taxon>Polyneoptera</taxon>
        <taxon>Phasmatodea</taxon>
        <taxon>Verophasmatodea</taxon>
        <taxon>Anareolatae</taxon>
        <taxon>Phasmatidae</taxon>
        <taxon>Eurycanthinae</taxon>
        <taxon>Dryococelus</taxon>
    </lineage>
</organism>
<evidence type="ECO:0000313" key="2">
    <source>
        <dbReference type="EMBL" id="KAJ8876187.1"/>
    </source>
</evidence>
<dbReference type="EMBL" id="JARBHB010000009">
    <property type="protein sequence ID" value="KAJ8876187.1"/>
    <property type="molecule type" value="Genomic_DNA"/>
</dbReference>
<evidence type="ECO:0000256" key="1">
    <source>
        <dbReference type="SAM" id="MobiDB-lite"/>
    </source>
</evidence>
<accession>A0ABQ9GW02</accession>
<gene>
    <name evidence="2" type="ORF">PR048_024096</name>
</gene>
<evidence type="ECO:0000313" key="3">
    <source>
        <dbReference type="Proteomes" id="UP001159363"/>
    </source>
</evidence>
<dbReference type="Proteomes" id="UP001159363">
    <property type="component" value="Chromosome 8"/>
</dbReference>
<feature type="region of interest" description="Disordered" evidence="1">
    <location>
        <begin position="63"/>
        <end position="82"/>
    </location>
</feature>
<comment type="caution">
    <text evidence="2">The sequence shown here is derived from an EMBL/GenBank/DDBJ whole genome shotgun (WGS) entry which is preliminary data.</text>
</comment>
<reference evidence="2 3" key="1">
    <citation type="submission" date="2023-02" db="EMBL/GenBank/DDBJ databases">
        <title>LHISI_Scaffold_Assembly.</title>
        <authorList>
            <person name="Stuart O.P."/>
            <person name="Cleave R."/>
            <person name="Magrath M.J.L."/>
            <person name="Mikheyev A.S."/>
        </authorList>
    </citation>
    <scope>NUCLEOTIDE SEQUENCE [LARGE SCALE GENOMIC DNA]</scope>
    <source>
        <strain evidence="2">Daus_M_001</strain>
        <tissue evidence="2">Leg muscle</tissue>
    </source>
</reference>